<evidence type="ECO:0000256" key="2">
    <source>
        <dbReference type="ARBA" id="ARBA00004236"/>
    </source>
</evidence>
<evidence type="ECO:0000256" key="11">
    <source>
        <dbReference type="SAM" id="Phobius"/>
    </source>
</evidence>
<dbReference type="SUPFAM" id="SSF55874">
    <property type="entry name" value="ATPase domain of HSP90 chaperone/DNA topoisomerase II/histidine kinase"/>
    <property type="match status" value="1"/>
</dbReference>
<keyword evidence="10 11" id="KW-0472">Membrane</keyword>
<keyword evidence="6 11" id="KW-0812">Transmembrane</keyword>
<dbReference type="PANTHER" id="PTHR45436">
    <property type="entry name" value="SENSOR HISTIDINE KINASE YKOH"/>
    <property type="match status" value="1"/>
</dbReference>
<keyword evidence="9" id="KW-0902">Two-component regulatory system</keyword>
<organism evidence="14 15">
    <name type="scientific">Lentzea fradiae</name>
    <dbReference type="NCBI Taxonomy" id="200378"/>
    <lineage>
        <taxon>Bacteria</taxon>
        <taxon>Bacillati</taxon>
        <taxon>Actinomycetota</taxon>
        <taxon>Actinomycetes</taxon>
        <taxon>Pseudonocardiales</taxon>
        <taxon>Pseudonocardiaceae</taxon>
        <taxon>Lentzea</taxon>
    </lineage>
</organism>
<dbReference type="EC" id="2.7.13.3" evidence="3"/>
<dbReference type="EMBL" id="FNCC01000009">
    <property type="protein sequence ID" value="SDG59205.1"/>
    <property type="molecule type" value="Genomic_DNA"/>
</dbReference>
<proteinExistence type="predicted"/>
<evidence type="ECO:0000256" key="7">
    <source>
        <dbReference type="ARBA" id="ARBA00022777"/>
    </source>
</evidence>
<dbReference type="InterPro" id="IPR050428">
    <property type="entry name" value="TCS_sensor_his_kinase"/>
</dbReference>
<dbReference type="SMART" id="SM00387">
    <property type="entry name" value="HATPase_c"/>
    <property type="match status" value="1"/>
</dbReference>
<accession>A0A1G7VHA8</accession>
<comment type="catalytic activity">
    <reaction evidence="1">
        <text>ATP + protein L-histidine = ADP + protein N-phospho-L-histidine.</text>
        <dbReference type="EC" id="2.7.13.3"/>
    </reaction>
</comment>
<feature type="domain" description="HAMP" evidence="13">
    <location>
        <begin position="146"/>
        <end position="199"/>
    </location>
</feature>
<dbReference type="SMART" id="SM00304">
    <property type="entry name" value="HAMP"/>
    <property type="match status" value="1"/>
</dbReference>
<evidence type="ECO:0000256" key="10">
    <source>
        <dbReference type="ARBA" id="ARBA00023136"/>
    </source>
</evidence>
<evidence type="ECO:0000259" key="12">
    <source>
        <dbReference type="PROSITE" id="PS50109"/>
    </source>
</evidence>
<dbReference type="Proteomes" id="UP000199623">
    <property type="component" value="Unassembled WGS sequence"/>
</dbReference>
<dbReference type="InterPro" id="IPR036890">
    <property type="entry name" value="HATPase_C_sf"/>
</dbReference>
<evidence type="ECO:0000256" key="4">
    <source>
        <dbReference type="ARBA" id="ARBA00022553"/>
    </source>
</evidence>
<evidence type="ECO:0000256" key="6">
    <source>
        <dbReference type="ARBA" id="ARBA00022692"/>
    </source>
</evidence>
<reference evidence="15" key="1">
    <citation type="submission" date="2016-10" db="EMBL/GenBank/DDBJ databases">
        <authorList>
            <person name="Varghese N."/>
            <person name="Submissions S."/>
        </authorList>
    </citation>
    <scope>NUCLEOTIDE SEQUENCE [LARGE SCALE GENOMIC DNA]</scope>
    <source>
        <strain evidence="15">CGMCC 4.3506</strain>
    </source>
</reference>
<dbReference type="Pfam" id="PF02518">
    <property type="entry name" value="HATPase_c"/>
    <property type="match status" value="1"/>
</dbReference>
<dbReference type="CDD" id="cd00075">
    <property type="entry name" value="HATPase"/>
    <property type="match status" value="1"/>
</dbReference>
<keyword evidence="15" id="KW-1185">Reference proteome</keyword>
<evidence type="ECO:0000313" key="15">
    <source>
        <dbReference type="Proteomes" id="UP000199623"/>
    </source>
</evidence>
<feature type="transmembrane region" description="Helical" evidence="11">
    <location>
        <begin position="125"/>
        <end position="146"/>
    </location>
</feature>
<dbReference type="AlphaFoldDB" id="A0A1G7VHA8"/>
<dbReference type="GO" id="GO:0005886">
    <property type="term" value="C:plasma membrane"/>
    <property type="evidence" value="ECO:0007669"/>
    <property type="project" value="UniProtKB-SubCell"/>
</dbReference>
<keyword evidence="5" id="KW-0808">Transferase</keyword>
<evidence type="ECO:0000313" key="14">
    <source>
        <dbReference type="EMBL" id="SDG59205.1"/>
    </source>
</evidence>
<dbReference type="InterPro" id="IPR004358">
    <property type="entry name" value="Sig_transdc_His_kin-like_C"/>
</dbReference>
<dbReference type="PROSITE" id="PS50109">
    <property type="entry name" value="HIS_KIN"/>
    <property type="match status" value="1"/>
</dbReference>
<feature type="domain" description="Histidine kinase" evidence="12">
    <location>
        <begin position="207"/>
        <end position="411"/>
    </location>
</feature>
<dbReference type="InterPro" id="IPR005467">
    <property type="entry name" value="His_kinase_dom"/>
</dbReference>
<dbReference type="SMART" id="SM00388">
    <property type="entry name" value="HisKA"/>
    <property type="match status" value="1"/>
</dbReference>
<dbReference type="Pfam" id="PF00512">
    <property type="entry name" value="HisKA"/>
    <property type="match status" value="1"/>
</dbReference>
<dbReference type="PRINTS" id="PR00344">
    <property type="entry name" value="BCTRLSENSOR"/>
</dbReference>
<evidence type="ECO:0000256" key="1">
    <source>
        <dbReference type="ARBA" id="ARBA00000085"/>
    </source>
</evidence>
<dbReference type="SUPFAM" id="SSF47384">
    <property type="entry name" value="Homodimeric domain of signal transducing histidine kinase"/>
    <property type="match status" value="1"/>
</dbReference>
<keyword evidence="4" id="KW-0597">Phosphoprotein</keyword>
<dbReference type="InterPro" id="IPR003661">
    <property type="entry name" value="HisK_dim/P_dom"/>
</dbReference>
<keyword evidence="7 14" id="KW-0418">Kinase</keyword>
<evidence type="ECO:0000256" key="8">
    <source>
        <dbReference type="ARBA" id="ARBA00022989"/>
    </source>
</evidence>
<dbReference type="InterPro" id="IPR003660">
    <property type="entry name" value="HAMP_dom"/>
</dbReference>
<dbReference type="InterPro" id="IPR036097">
    <property type="entry name" value="HisK_dim/P_sf"/>
</dbReference>
<sequence>MKSLQVRITVLATVVTALLAGLAGVLLLEVQRDQVTASAVDGSRRYHLCAGQDCAELVPGALAGAPAPLVRYVGSEVHPELSLWPFGGDTRTPYQVTGDGPPIAPEFAQGVADAAQWRLNSITTAFLVVLAAVTTAVAVTVSAAVGRVLRPVERMRAEVAEINENNLTRRVPVPSSDSEVARLGAALNETLDRMHRSVEDTRRFVADASHELRSPLAALRAELEIALSHPYLADWPTVVKAALEDAERLQELTTDLLLLARLDADAPENQDTVDLSAVVRREVARRAMVTLEADDHVLVPGRRAQLSRLLGNLLDNAERHAGTAVVVRLRGGPSATLEVIDDGPGIPEADRERVFDRFARLDEARTRDAGGAGLGLAIARRIATRHHGTLEATDAEGFRGVRFVASIPTGIPQPRKAVVAHRRTGDEVWQFLNGSIVPAHGFLPEPRPAPEPEQVWELVFGGHPPVSLGRTPPRDLLPAGHRRWT</sequence>
<evidence type="ECO:0000256" key="9">
    <source>
        <dbReference type="ARBA" id="ARBA00023012"/>
    </source>
</evidence>
<dbReference type="PROSITE" id="PS50885">
    <property type="entry name" value="HAMP"/>
    <property type="match status" value="1"/>
</dbReference>
<gene>
    <name evidence="14" type="ORF">SAMN05216553_109237</name>
</gene>
<dbReference type="Gene3D" id="6.10.340.10">
    <property type="match status" value="1"/>
</dbReference>
<dbReference type="RefSeq" id="WP_218133840.1">
    <property type="nucleotide sequence ID" value="NZ_FNCC01000009.1"/>
</dbReference>
<name>A0A1G7VHA8_9PSEU</name>
<dbReference type="InterPro" id="IPR003594">
    <property type="entry name" value="HATPase_dom"/>
</dbReference>
<dbReference type="SUPFAM" id="SSF158472">
    <property type="entry name" value="HAMP domain-like"/>
    <property type="match status" value="1"/>
</dbReference>
<dbReference type="Pfam" id="PF00672">
    <property type="entry name" value="HAMP"/>
    <property type="match status" value="1"/>
</dbReference>
<protein>
    <recommendedName>
        <fullName evidence="3">histidine kinase</fullName>
        <ecNumber evidence="3">2.7.13.3</ecNumber>
    </recommendedName>
</protein>
<dbReference type="Gene3D" id="3.30.565.10">
    <property type="entry name" value="Histidine kinase-like ATPase, C-terminal domain"/>
    <property type="match status" value="1"/>
</dbReference>
<dbReference type="PANTHER" id="PTHR45436:SF5">
    <property type="entry name" value="SENSOR HISTIDINE KINASE TRCS"/>
    <property type="match status" value="1"/>
</dbReference>
<dbReference type="Gene3D" id="1.10.287.130">
    <property type="match status" value="1"/>
</dbReference>
<comment type="subcellular location">
    <subcellularLocation>
        <location evidence="2">Cell membrane</location>
    </subcellularLocation>
</comment>
<evidence type="ECO:0000259" key="13">
    <source>
        <dbReference type="PROSITE" id="PS50885"/>
    </source>
</evidence>
<evidence type="ECO:0000256" key="3">
    <source>
        <dbReference type="ARBA" id="ARBA00012438"/>
    </source>
</evidence>
<dbReference type="GO" id="GO:0000155">
    <property type="term" value="F:phosphorelay sensor kinase activity"/>
    <property type="evidence" value="ECO:0007669"/>
    <property type="project" value="InterPro"/>
</dbReference>
<dbReference type="CDD" id="cd06225">
    <property type="entry name" value="HAMP"/>
    <property type="match status" value="1"/>
</dbReference>
<dbReference type="STRING" id="200378.SAMN05216553_109237"/>
<dbReference type="CDD" id="cd00082">
    <property type="entry name" value="HisKA"/>
    <property type="match status" value="1"/>
</dbReference>
<keyword evidence="8 11" id="KW-1133">Transmembrane helix</keyword>
<evidence type="ECO:0000256" key="5">
    <source>
        <dbReference type="ARBA" id="ARBA00022679"/>
    </source>
</evidence>